<feature type="chain" id="PRO_5004324732" evidence="1">
    <location>
        <begin position="23"/>
        <end position="182"/>
    </location>
</feature>
<dbReference type="GO" id="GO:0007166">
    <property type="term" value="P:cell surface receptor signaling pathway"/>
    <property type="evidence" value="ECO:0007669"/>
    <property type="project" value="TreeGrafter"/>
</dbReference>
<name>Q9DED1_PAROL</name>
<dbReference type="GO" id="GO:0004888">
    <property type="term" value="F:transmembrane signaling receptor activity"/>
    <property type="evidence" value="ECO:0007669"/>
    <property type="project" value="TreeGrafter"/>
</dbReference>
<dbReference type="InterPro" id="IPR015484">
    <property type="entry name" value="CD3_esu/gsu/dsu"/>
</dbReference>
<reference evidence="2" key="1">
    <citation type="submission" date="2000-06" db="EMBL/GenBank/DDBJ databases">
        <title>Cloning and analysis the expression pattern of Japanese flounder Paralychthys olivaceus CD3 epsilon cDNAs.</title>
        <authorList>
            <person name="Hirono I."/>
            <person name="Enomoto J."/>
            <person name="Aoki T."/>
        </authorList>
    </citation>
    <scope>NUCLEOTIDE SEQUENCE</scope>
</reference>
<dbReference type="AlphaFoldDB" id="Q9DED1"/>
<dbReference type="GO" id="GO:0045059">
    <property type="term" value="P:positive thymic T cell selection"/>
    <property type="evidence" value="ECO:0007669"/>
    <property type="project" value="TreeGrafter"/>
</dbReference>
<dbReference type="EMBL" id="AB044573">
    <property type="protein sequence ID" value="BAB19274.1"/>
    <property type="molecule type" value="mRNA"/>
</dbReference>
<evidence type="ECO:0000256" key="1">
    <source>
        <dbReference type="SAM" id="SignalP"/>
    </source>
</evidence>
<dbReference type="Pfam" id="PF16681">
    <property type="entry name" value="Ig_5"/>
    <property type="match status" value="1"/>
</dbReference>
<proteinExistence type="evidence at transcript level"/>
<organism evidence="2">
    <name type="scientific">Paralichthys olivaceus</name>
    <name type="common">Bastard halibut</name>
    <name type="synonym">Hippoglossus olivaceus</name>
    <dbReference type="NCBI Taxonomy" id="8255"/>
    <lineage>
        <taxon>Eukaryota</taxon>
        <taxon>Metazoa</taxon>
        <taxon>Chordata</taxon>
        <taxon>Craniata</taxon>
        <taxon>Vertebrata</taxon>
        <taxon>Euteleostomi</taxon>
        <taxon>Actinopterygii</taxon>
        <taxon>Neopterygii</taxon>
        <taxon>Teleostei</taxon>
        <taxon>Neoteleostei</taxon>
        <taxon>Acanthomorphata</taxon>
        <taxon>Carangaria</taxon>
        <taxon>Pleuronectiformes</taxon>
        <taxon>Pleuronectoidei</taxon>
        <taxon>Paralichthyidae</taxon>
        <taxon>Paralichthys</taxon>
    </lineage>
</organism>
<keyword evidence="1" id="KW-0732">Signal</keyword>
<evidence type="ECO:0000313" key="2">
    <source>
        <dbReference type="EMBL" id="BAB19274.1"/>
    </source>
</evidence>
<dbReference type="Gene3D" id="2.60.40.10">
    <property type="entry name" value="Immunoglobulins"/>
    <property type="match status" value="1"/>
</dbReference>
<dbReference type="GO" id="GO:0042105">
    <property type="term" value="C:alpha-beta T cell receptor complex"/>
    <property type="evidence" value="ECO:0007669"/>
    <property type="project" value="TreeGrafter"/>
</dbReference>
<dbReference type="PANTHER" id="PTHR10570:SF8">
    <property type="entry name" value="T-CELL SURFACE GLYCOPROTEIN CD3 GAMMA CHAIN"/>
    <property type="match status" value="1"/>
</dbReference>
<dbReference type="InterPro" id="IPR013783">
    <property type="entry name" value="Ig-like_fold"/>
</dbReference>
<dbReference type="GO" id="GO:0009897">
    <property type="term" value="C:external side of plasma membrane"/>
    <property type="evidence" value="ECO:0007669"/>
    <property type="project" value="TreeGrafter"/>
</dbReference>
<sequence length="182" mass="20384">MKFTSLLPACLLLLWTLPDTEADDMIKVTSSGDWITLNCNKKSDDASFKVNGVEKNPLTIRYKDESSGLYTCSLKVENNKIEEYEIYLKLQTCENCIELNLPTIVGLTIGDAVATILLGLAVYLIASQAGPVISHKKIRLSSGSERPLPNEMRNRASNDPYQRLRFNSGARKDTYDVINHNR</sequence>
<feature type="signal peptide" evidence="1">
    <location>
        <begin position="1"/>
        <end position="22"/>
    </location>
</feature>
<dbReference type="PANTHER" id="PTHR10570">
    <property type="entry name" value="T-CELL SURFACE GLYCOPROTEIN CD3 GAMMA CHAIN / DELTA CHAIN"/>
    <property type="match status" value="1"/>
</dbReference>
<gene>
    <name evidence="2" type="primary">cd3-2</name>
</gene>
<protein>
    <submittedName>
        <fullName evidence="2">CD3 epsilon</fullName>
    </submittedName>
</protein>
<accession>Q9DED1</accession>